<name>A0A378JQ03_9GAMM</name>
<protein>
    <submittedName>
        <fullName evidence="2">Conjugative transfer protein TraN</fullName>
    </submittedName>
</protein>
<evidence type="ECO:0000313" key="3">
    <source>
        <dbReference type="Proteomes" id="UP000254968"/>
    </source>
</evidence>
<feature type="chain" id="PRO_5016573264" evidence="1">
    <location>
        <begin position="20"/>
        <end position="569"/>
    </location>
</feature>
<evidence type="ECO:0000256" key="1">
    <source>
        <dbReference type="SAM" id="SignalP"/>
    </source>
</evidence>
<dbReference type="AlphaFoldDB" id="A0A378JQ03"/>
<dbReference type="OrthoDB" id="5297981at2"/>
<dbReference type="Pfam" id="PF06986">
    <property type="entry name" value="F_T4SS_TraN"/>
    <property type="match status" value="1"/>
</dbReference>
<organism evidence="2 3">
    <name type="scientific">Legionella beliardensis</name>
    <dbReference type="NCBI Taxonomy" id="91822"/>
    <lineage>
        <taxon>Bacteria</taxon>
        <taxon>Pseudomonadati</taxon>
        <taxon>Pseudomonadota</taxon>
        <taxon>Gammaproteobacteria</taxon>
        <taxon>Legionellales</taxon>
        <taxon>Legionellaceae</taxon>
        <taxon>Legionella</taxon>
    </lineage>
</organism>
<dbReference type="RefSeq" id="WP_115304300.1">
    <property type="nucleotide sequence ID" value="NZ_CAAAHO010000013.1"/>
</dbReference>
<accession>A0A378JQ03</accession>
<dbReference type="EMBL" id="UGNV01000005">
    <property type="protein sequence ID" value="STX55687.1"/>
    <property type="molecule type" value="Genomic_DNA"/>
</dbReference>
<sequence length="569" mass="62761">MSKLTWVLVCCLYLYSAFAGNASELDALRAREQALNALKQFKPETVLRGYTDNPPEASIPVTEGTNPLPELGHSQAAVNDTAASVLAQASHPHLKANPKALEMQYAEALLSHADSVLEGVCYEQPAHCQMDFMTKTCEDKTSYRMETCGSTLSIGYKTATQSVNRYLFYENKSGNEALRKTIHLSVCDGETPAPLCSATNLISVSSQCMKLEVSVTQGAIPLAVLKTPSCQDPTLTFDLLWDERAFGGTVTLTVIESQFEDDWLPANCSQYDEKIKEGTCVVAASDLCLEPYATRVIDGVPITRPCWGKYTVYQCIDGLTSTCEPLLSEGCAHVESTCTLATDRHCDRFLQTFRCPVNQCFPKQTICQPKINCAEGECAETLDEASDDMPEGVTRLGTLADTASDVATNQVNSGEPSIFKGEAKDCESYFFGAHDCCHDKGWGKWVIHCPKDLKALLQAKRDKRVKKIGHYNDSGNKHYVYCVFPSKLAGIVQIQGRFKQLHIDFGKPKSPDCRGLTPEELERIQFDVLDLSALTDDFIHRQTLPNAPGASLVHEAKVRRFYQEGKAHD</sequence>
<gene>
    <name evidence="2" type="ORF">NCTC13315_03057</name>
</gene>
<dbReference type="InterPro" id="IPR014121">
    <property type="entry name" value="TraN_Ftype"/>
</dbReference>
<proteinExistence type="predicted"/>
<dbReference type="Proteomes" id="UP000254968">
    <property type="component" value="Unassembled WGS sequence"/>
</dbReference>
<evidence type="ECO:0000313" key="2">
    <source>
        <dbReference type="EMBL" id="STX55687.1"/>
    </source>
</evidence>
<feature type="signal peptide" evidence="1">
    <location>
        <begin position="1"/>
        <end position="19"/>
    </location>
</feature>
<keyword evidence="1" id="KW-0732">Signal</keyword>
<keyword evidence="3" id="KW-1185">Reference proteome</keyword>
<reference evidence="2 3" key="1">
    <citation type="submission" date="2018-06" db="EMBL/GenBank/DDBJ databases">
        <authorList>
            <consortium name="Pathogen Informatics"/>
            <person name="Doyle S."/>
        </authorList>
    </citation>
    <scope>NUCLEOTIDE SEQUENCE [LARGE SCALE GENOMIC DNA]</scope>
    <source>
        <strain evidence="2 3">NCTC13315</strain>
    </source>
</reference>